<dbReference type="EMBL" id="CP010519">
    <property type="protein sequence ID" value="AJE82269.1"/>
    <property type="molecule type" value="Genomic_DNA"/>
</dbReference>
<reference evidence="1 2" key="1">
    <citation type="submission" date="2015-01" db="EMBL/GenBank/DDBJ databases">
        <title>Enhanced salinomycin production by adjusting the supply of polyketide extender units in Streptomyce albus DSM 41398.</title>
        <authorList>
            <person name="Lu C."/>
        </authorList>
    </citation>
    <scope>NUCLEOTIDE SEQUENCE [LARGE SCALE GENOMIC DNA]</scope>
    <source>
        <strain evidence="2">ATCC 21838 / DSM 41398 / FERM P-419 / JCM 4703 / NBRC 107858</strain>
    </source>
</reference>
<dbReference type="AlphaFoldDB" id="A0A0B5EL76"/>
<keyword evidence="2" id="KW-1185">Reference proteome</keyword>
<name>A0A0B5EL76_STRA4</name>
<sequence length="292" mass="30269">MAEEGERSLAALGLDTVPALDPLSYPGRPVPGPVLLADGALVPLLPGGPRLGGWRTAPEGPTLDEALTARGLSPTGARCPVLAVGSNASPAQLTYKMARYAVPAVLPMVPVRVRGLAVGCSAHIGRAGYVAAAPCPDPAAEREFVVSWLDPAQLAVVDGTEFPNYTRALLPGDRFPMELPSGERLGGAYLYAGAHGVLPDPATGRPRPGGGDQSALLDALLADSPALRALLGPGPADWVARARSSPRARAQGSRLLAEEHEPLFRTAFAPWADDSARPRRYGELPPPEGESG</sequence>
<accession>A0A0B5EL76</accession>
<protein>
    <submittedName>
        <fullName evidence="1">Uncharacterized protein</fullName>
    </submittedName>
</protein>
<dbReference type="Proteomes" id="UP000031523">
    <property type="component" value="Chromosome"/>
</dbReference>
<dbReference type="KEGG" id="sals:SLNWT_1893"/>
<gene>
    <name evidence="1" type="ORF">SLNWT_1893</name>
</gene>
<proteinExistence type="predicted"/>
<evidence type="ECO:0000313" key="1">
    <source>
        <dbReference type="EMBL" id="AJE82269.1"/>
    </source>
</evidence>
<organism evidence="1 2">
    <name type="scientific">Streptomyces albus (strain ATCC 21838 / DSM 41398 / FERM P-419 / JCM 4703 / NBRC 107858)</name>
    <dbReference type="NCBI Taxonomy" id="1081613"/>
    <lineage>
        <taxon>Bacteria</taxon>
        <taxon>Bacillati</taxon>
        <taxon>Actinomycetota</taxon>
        <taxon>Actinomycetes</taxon>
        <taxon>Kitasatosporales</taxon>
        <taxon>Streptomycetaceae</taxon>
        <taxon>Streptomyces</taxon>
    </lineage>
</organism>
<evidence type="ECO:0000313" key="2">
    <source>
        <dbReference type="Proteomes" id="UP000031523"/>
    </source>
</evidence>